<feature type="transmembrane region" description="Helical" evidence="1">
    <location>
        <begin position="91"/>
        <end position="115"/>
    </location>
</feature>
<dbReference type="InterPro" id="IPR038728">
    <property type="entry name" value="YkvI-like"/>
</dbReference>
<evidence type="ECO:0000256" key="1">
    <source>
        <dbReference type="SAM" id="Phobius"/>
    </source>
</evidence>
<feature type="transmembrane region" description="Helical" evidence="1">
    <location>
        <begin position="48"/>
        <end position="70"/>
    </location>
</feature>
<reference evidence="2 3" key="1">
    <citation type="submission" date="2013-08" db="EMBL/GenBank/DDBJ databases">
        <title>An opportunistic ruminal bacterium that causes liver abscesses in cattle.</title>
        <authorList>
            <person name="Benahmed F.H."/>
            <person name="Rasmussen M."/>
            <person name="Harbottle H."/>
            <person name="Soppet D."/>
            <person name="Nagaraja T.G."/>
            <person name="Davidson M."/>
        </authorList>
    </citation>
    <scope>NUCLEOTIDE SEQUENCE [LARGE SCALE GENOMIC DNA]</scope>
    <source>
        <strain evidence="2 3">B35</strain>
    </source>
</reference>
<evidence type="ECO:0000313" key="2">
    <source>
        <dbReference type="EMBL" id="KID48189.1"/>
    </source>
</evidence>
<dbReference type="AlphaFoldDB" id="A0A0B4ETK3"/>
<organism evidence="2 3">
    <name type="scientific">Fusobacterium necrophorum subsp. funduliforme B35</name>
    <dbReference type="NCBI Taxonomy" id="1226633"/>
    <lineage>
        <taxon>Bacteria</taxon>
        <taxon>Fusobacteriati</taxon>
        <taxon>Fusobacteriota</taxon>
        <taxon>Fusobacteriia</taxon>
        <taxon>Fusobacteriales</taxon>
        <taxon>Fusobacteriaceae</taxon>
        <taxon>Fusobacterium</taxon>
    </lineage>
</organism>
<feature type="transmembrane region" description="Helical" evidence="1">
    <location>
        <begin position="127"/>
        <end position="148"/>
    </location>
</feature>
<evidence type="ECO:0000313" key="3">
    <source>
        <dbReference type="Proteomes" id="UP000031184"/>
    </source>
</evidence>
<dbReference type="PATRIC" id="fig|1226633.4.peg.2183"/>
<name>A0A0B4ETK3_9FUSO</name>
<dbReference type="GO" id="GO:0016020">
    <property type="term" value="C:membrane"/>
    <property type="evidence" value="ECO:0007669"/>
    <property type="project" value="InterPro"/>
</dbReference>
<protein>
    <submittedName>
        <fullName evidence="2">Membrane protein</fullName>
    </submittedName>
</protein>
<keyword evidence="1" id="KW-0472">Membrane</keyword>
<feature type="transmembrane region" description="Helical" evidence="1">
    <location>
        <begin position="229"/>
        <end position="255"/>
    </location>
</feature>
<feature type="transmembrane region" description="Helical" evidence="1">
    <location>
        <begin position="155"/>
        <end position="174"/>
    </location>
</feature>
<feature type="transmembrane region" description="Helical" evidence="1">
    <location>
        <begin position="275"/>
        <end position="298"/>
    </location>
</feature>
<dbReference type="GO" id="GO:0022857">
    <property type="term" value="F:transmembrane transporter activity"/>
    <property type="evidence" value="ECO:0007669"/>
    <property type="project" value="InterPro"/>
</dbReference>
<dbReference type="Proteomes" id="UP000031184">
    <property type="component" value="Unassembled WGS sequence"/>
</dbReference>
<accession>A0A0B4ETK3</accession>
<gene>
    <name evidence="2" type="ORF">C095_10780</name>
</gene>
<feature type="transmembrane region" description="Helical" evidence="1">
    <location>
        <begin position="319"/>
        <end position="340"/>
    </location>
</feature>
<dbReference type="EMBL" id="AUZI01000027">
    <property type="protein sequence ID" value="KID48189.1"/>
    <property type="molecule type" value="Genomic_DNA"/>
</dbReference>
<keyword evidence="1" id="KW-0812">Transmembrane</keyword>
<comment type="caution">
    <text evidence="2">The sequence shown here is derived from an EMBL/GenBank/DDBJ whole genome shotgun (WGS) entry which is preliminary data.</text>
</comment>
<feature type="transmembrane region" description="Helical" evidence="1">
    <location>
        <begin position="194"/>
        <end position="217"/>
    </location>
</feature>
<sequence>MKEHEKVNVSLSTTFGVAAVWFGAHVGGGFATGNQTRTFFVKFGYPSVFLPMIIVILIGFIYYEGLLFAHNTDEYNYHNWMEKLYAPYGKIPAYIFDIAYLLLTIVATGASIAGSAELFKNLFQLEYVIGVLIAGIIFFILTIFGANLVRRASSLITILILIFLSIVTIAGLKANAHELSNIFTIKPVTAPMSVVLYNALRYAGFQSLVLAIMLGAGRPLSTKKSIKEFTVIGIILNGIMITMSCLMMLAWLSLIQEETLPILAIIKQLNSSLLLWAYSITLFLAFVSTGVGCVFGIVTRYENSKFLNHLGEITKRRMIISVAAMIISILLSLVGLNTLIIKGYGYLGILSIFFLIIPTIVLGIIKIKSCYEIKIPCQNTLIFKREYSCGSAKSNPKFREGVQTKEMSAPHF</sequence>
<feature type="transmembrane region" description="Helical" evidence="1">
    <location>
        <begin position="7"/>
        <end position="28"/>
    </location>
</feature>
<keyword evidence="1" id="KW-1133">Transmembrane helix</keyword>
<dbReference type="PANTHER" id="PTHR37814">
    <property type="entry name" value="CONSERVED MEMBRANE PROTEIN"/>
    <property type="match status" value="1"/>
</dbReference>
<dbReference type="PANTHER" id="PTHR37814:SF1">
    <property type="entry name" value="MEMBRANE PROTEIN"/>
    <property type="match status" value="1"/>
</dbReference>
<dbReference type="InterPro" id="IPR001734">
    <property type="entry name" value="Na/solute_symporter"/>
</dbReference>
<proteinExistence type="predicted"/>
<feature type="transmembrane region" description="Helical" evidence="1">
    <location>
        <begin position="346"/>
        <end position="365"/>
    </location>
</feature>
<dbReference type="PROSITE" id="PS50283">
    <property type="entry name" value="NA_SOLUT_SYMP_3"/>
    <property type="match status" value="1"/>
</dbReference>